<reference evidence="9" key="1">
    <citation type="submission" date="2019-09" db="EMBL/GenBank/DDBJ databases">
        <title>Characterisation of the sponge microbiome using genome-centric metagenomics.</title>
        <authorList>
            <person name="Engelberts J.P."/>
            <person name="Robbins S.J."/>
            <person name="De Goeij J.M."/>
            <person name="Aranda M."/>
            <person name="Bell S.C."/>
            <person name="Webster N.S."/>
        </authorList>
    </citation>
    <scope>NUCLEOTIDE SEQUENCE</scope>
    <source>
        <strain evidence="9">SB0664_bin_27</strain>
    </source>
</reference>
<evidence type="ECO:0000259" key="8">
    <source>
        <dbReference type="PROSITE" id="PS50893"/>
    </source>
</evidence>
<dbReference type="AlphaFoldDB" id="A0A6B0YPL9"/>
<dbReference type="InterPro" id="IPR003439">
    <property type="entry name" value="ABC_transporter-like_ATP-bd"/>
</dbReference>
<evidence type="ECO:0000256" key="2">
    <source>
        <dbReference type="ARBA" id="ARBA00005417"/>
    </source>
</evidence>
<dbReference type="SMART" id="SM00382">
    <property type="entry name" value="AAA"/>
    <property type="match status" value="1"/>
</dbReference>
<dbReference type="PROSITE" id="PS50893">
    <property type="entry name" value="ABC_TRANSPORTER_2"/>
    <property type="match status" value="1"/>
</dbReference>
<dbReference type="SUPFAM" id="SSF52540">
    <property type="entry name" value="P-loop containing nucleoside triphosphate hydrolases"/>
    <property type="match status" value="1"/>
</dbReference>
<dbReference type="PANTHER" id="PTHR43297:SF2">
    <property type="entry name" value="DIPEPTIDE TRANSPORT ATP-BINDING PROTEIN DPPD"/>
    <property type="match status" value="1"/>
</dbReference>
<comment type="subcellular location">
    <subcellularLocation>
        <location evidence="1">Cell membrane</location>
        <topology evidence="1">Peripheral membrane protein</topology>
    </subcellularLocation>
</comment>
<protein>
    <submittedName>
        <fullName evidence="9">ABC transporter ATP-binding protein</fullName>
    </submittedName>
</protein>
<keyword evidence="6 9" id="KW-0067">ATP-binding</keyword>
<comment type="similarity">
    <text evidence="2">Belongs to the ABC transporter superfamily.</text>
</comment>
<gene>
    <name evidence="9" type="ORF">F4Y42_06185</name>
</gene>
<dbReference type="Pfam" id="PF00005">
    <property type="entry name" value="ABC_tran"/>
    <property type="match status" value="1"/>
</dbReference>
<feature type="domain" description="ABC transporter" evidence="8">
    <location>
        <begin position="6"/>
        <end position="257"/>
    </location>
</feature>
<sequence>MSESLLQVEELETHLFTKEGVLKPVNGVSFHVDRGETVGLVGESGCGKTMTALSIMGLVPNPPGRIVGGAIQLDGEDLLQLDDRTLRTRRSVQMGMIFQDASTALNPTMRVGDQIAETMQRHMGMNAAEAALHATEILDRVGIPAAEQRLSDYPHQFSGGMRQRVMIAIAICCNPELLIADEPTTALDVTIQAQLLDLIRELKEDVGKSVLWITHDLGVVAELCDRVMVMYAGQVVEEATVEELFLRPRHPYTAGLLDSMPTLEERRQESLKTIEGMPPNMARMPSGCAFHPRCEYASERCVEEMPVLERSGREGLVACWHPLNIEE</sequence>
<dbReference type="GO" id="GO:0005524">
    <property type="term" value="F:ATP binding"/>
    <property type="evidence" value="ECO:0007669"/>
    <property type="project" value="UniProtKB-KW"/>
</dbReference>
<name>A0A6B0YPL9_9CHLR</name>
<dbReference type="GO" id="GO:0016887">
    <property type="term" value="F:ATP hydrolysis activity"/>
    <property type="evidence" value="ECO:0007669"/>
    <property type="project" value="InterPro"/>
</dbReference>
<organism evidence="9">
    <name type="scientific">Caldilineaceae bacterium SB0664_bin_27</name>
    <dbReference type="NCBI Taxonomy" id="2605260"/>
    <lineage>
        <taxon>Bacteria</taxon>
        <taxon>Bacillati</taxon>
        <taxon>Chloroflexota</taxon>
        <taxon>Caldilineae</taxon>
        <taxon>Caldilineales</taxon>
        <taxon>Caldilineaceae</taxon>
    </lineage>
</organism>
<keyword evidence="5" id="KW-0547">Nucleotide-binding</keyword>
<keyword evidence="3" id="KW-0813">Transport</keyword>
<comment type="caution">
    <text evidence="9">The sequence shown here is derived from an EMBL/GenBank/DDBJ whole genome shotgun (WGS) entry which is preliminary data.</text>
</comment>
<dbReference type="CDD" id="cd03257">
    <property type="entry name" value="ABC_NikE_OppD_transporters"/>
    <property type="match status" value="1"/>
</dbReference>
<evidence type="ECO:0000256" key="4">
    <source>
        <dbReference type="ARBA" id="ARBA00022475"/>
    </source>
</evidence>
<dbReference type="InterPro" id="IPR050388">
    <property type="entry name" value="ABC_Ni/Peptide_Import"/>
</dbReference>
<evidence type="ECO:0000256" key="3">
    <source>
        <dbReference type="ARBA" id="ARBA00022448"/>
    </source>
</evidence>
<dbReference type="EMBL" id="VXRG01000053">
    <property type="protein sequence ID" value="MXY93024.1"/>
    <property type="molecule type" value="Genomic_DNA"/>
</dbReference>
<keyword evidence="7" id="KW-0472">Membrane</keyword>
<dbReference type="Pfam" id="PF08352">
    <property type="entry name" value="oligo_HPY"/>
    <property type="match status" value="1"/>
</dbReference>
<dbReference type="InterPro" id="IPR017871">
    <property type="entry name" value="ABC_transporter-like_CS"/>
</dbReference>
<keyword evidence="4" id="KW-1003">Cell membrane</keyword>
<dbReference type="PROSITE" id="PS00211">
    <property type="entry name" value="ABC_TRANSPORTER_1"/>
    <property type="match status" value="1"/>
</dbReference>
<dbReference type="InterPro" id="IPR027417">
    <property type="entry name" value="P-loop_NTPase"/>
</dbReference>
<evidence type="ECO:0000256" key="6">
    <source>
        <dbReference type="ARBA" id="ARBA00022840"/>
    </source>
</evidence>
<dbReference type="InterPro" id="IPR003593">
    <property type="entry name" value="AAA+_ATPase"/>
</dbReference>
<evidence type="ECO:0000313" key="9">
    <source>
        <dbReference type="EMBL" id="MXY93024.1"/>
    </source>
</evidence>
<evidence type="ECO:0000256" key="7">
    <source>
        <dbReference type="ARBA" id="ARBA00023136"/>
    </source>
</evidence>
<dbReference type="InterPro" id="IPR013563">
    <property type="entry name" value="Oligopep_ABC_C"/>
</dbReference>
<dbReference type="NCBIfam" id="TIGR01727">
    <property type="entry name" value="oligo_HPY"/>
    <property type="match status" value="1"/>
</dbReference>
<dbReference type="FunFam" id="3.40.50.300:FF:000016">
    <property type="entry name" value="Oligopeptide ABC transporter ATP-binding component"/>
    <property type="match status" value="1"/>
</dbReference>
<dbReference type="Gene3D" id="3.40.50.300">
    <property type="entry name" value="P-loop containing nucleotide triphosphate hydrolases"/>
    <property type="match status" value="1"/>
</dbReference>
<dbReference type="GO" id="GO:0005886">
    <property type="term" value="C:plasma membrane"/>
    <property type="evidence" value="ECO:0007669"/>
    <property type="project" value="UniProtKB-SubCell"/>
</dbReference>
<dbReference type="PANTHER" id="PTHR43297">
    <property type="entry name" value="OLIGOPEPTIDE TRANSPORT ATP-BINDING PROTEIN APPD"/>
    <property type="match status" value="1"/>
</dbReference>
<evidence type="ECO:0000256" key="5">
    <source>
        <dbReference type="ARBA" id="ARBA00022741"/>
    </source>
</evidence>
<evidence type="ECO:0000256" key="1">
    <source>
        <dbReference type="ARBA" id="ARBA00004202"/>
    </source>
</evidence>
<proteinExistence type="inferred from homology"/>
<accession>A0A6B0YPL9</accession>
<dbReference type="GO" id="GO:0015833">
    <property type="term" value="P:peptide transport"/>
    <property type="evidence" value="ECO:0007669"/>
    <property type="project" value="InterPro"/>
</dbReference>